<evidence type="ECO:0000313" key="3">
    <source>
        <dbReference type="Proteomes" id="UP000265520"/>
    </source>
</evidence>
<accession>A0A392NUN8</accession>
<dbReference type="Proteomes" id="UP000265520">
    <property type="component" value="Unassembled WGS sequence"/>
</dbReference>
<dbReference type="EMBL" id="LXQA010052515">
    <property type="protein sequence ID" value="MCI03541.1"/>
    <property type="molecule type" value="Genomic_DNA"/>
</dbReference>
<protein>
    <submittedName>
        <fullName evidence="2">Uncharacterized protein</fullName>
    </submittedName>
</protein>
<keyword evidence="1" id="KW-0472">Membrane</keyword>
<keyword evidence="1" id="KW-1133">Transmembrane helix</keyword>
<keyword evidence="3" id="KW-1185">Reference proteome</keyword>
<feature type="transmembrane region" description="Helical" evidence="1">
    <location>
        <begin position="44"/>
        <end position="64"/>
    </location>
</feature>
<evidence type="ECO:0000256" key="1">
    <source>
        <dbReference type="SAM" id="Phobius"/>
    </source>
</evidence>
<reference evidence="2 3" key="1">
    <citation type="journal article" date="2018" name="Front. Plant Sci.">
        <title>Red Clover (Trifolium pratense) and Zigzag Clover (T. medium) - A Picture of Genomic Similarities and Differences.</title>
        <authorList>
            <person name="Dluhosova J."/>
            <person name="Istvanek J."/>
            <person name="Nedelnik J."/>
            <person name="Repkova J."/>
        </authorList>
    </citation>
    <scope>NUCLEOTIDE SEQUENCE [LARGE SCALE GENOMIC DNA]</scope>
    <source>
        <strain evidence="3">cv. 10/8</strain>
        <tissue evidence="2">Leaf</tissue>
    </source>
</reference>
<gene>
    <name evidence="2" type="ORF">A2U01_0024581</name>
</gene>
<keyword evidence="1" id="KW-0812">Transmembrane</keyword>
<organism evidence="2 3">
    <name type="scientific">Trifolium medium</name>
    <dbReference type="NCBI Taxonomy" id="97028"/>
    <lineage>
        <taxon>Eukaryota</taxon>
        <taxon>Viridiplantae</taxon>
        <taxon>Streptophyta</taxon>
        <taxon>Embryophyta</taxon>
        <taxon>Tracheophyta</taxon>
        <taxon>Spermatophyta</taxon>
        <taxon>Magnoliopsida</taxon>
        <taxon>eudicotyledons</taxon>
        <taxon>Gunneridae</taxon>
        <taxon>Pentapetalae</taxon>
        <taxon>rosids</taxon>
        <taxon>fabids</taxon>
        <taxon>Fabales</taxon>
        <taxon>Fabaceae</taxon>
        <taxon>Papilionoideae</taxon>
        <taxon>50 kb inversion clade</taxon>
        <taxon>NPAAA clade</taxon>
        <taxon>Hologalegina</taxon>
        <taxon>IRL clade</taxon>
        <taxon>Trifolieae</taxon>
        <taxon>Trifolium</taxon>
    </lineage>
</organism>
<proteinExistence type="predicted"/>
<evidence type="ECO:0000313" key="2">
    <source>
        <dbReference type="EMBL" id="MCI03541.1"/>
    </source>
</evidence>
<sequence length="67" mass="7264">MSNLADLAEAVANFVAVGGCDGSGSASAQQSHHAGEHRGCISTIPFFAIIFPYWFLFLLINILYCHY</sequence>
<comment type="caution">
    <text evidence="2">The sequence shown here is derived from an EMBL/GenBank/DDBJ whole genome shotgun (WGS) entry which is preliminary data.</text>
</comment>
<name>A0A392NUN8_9FABA</name>
<dbReference type="AlphaFoldDB" id="A0A392NUN8"/>